<dbReference type="EMBL" id="MU003499">
    <property type="protein sequence ID" value="KAF2473704.1"/>
    <property type="molecule type" value="Genomic_DNA"/>
</dbReference>
<name>A0ACB6R308_9PLEO</name>
<keyword evidence="2" id="KW-1185">Reference proteome</keyword>
<protein>
    <submittedName>
        <fullName evidence="1">Uncharacterized protein</fullName>
    </submittedName>
</protein>
<evidence type="ECO:0000313" key="2">
    <source>
        <dbReference type="Proteomes" id="UP000799755"/>
    </source>
</evidence>
<accession>A0ACB6R308</accession>
<sequence>MVNLGSTCGQMLLCSRCGLEGRLSRLEEARIKIYCLDLLILFLLYSCCSAFCFADPSPSLTLYLSSPNFTCSNFYLRAQNLAKISLMNLAWSLIPPCAIPCLPTSLGTCWVTASAETVISVPSPLNQSLWPGSTHNETGLDRPGIEDVPDESIGARAAEAARYYGKERGHDVVSANEVLTDSCRSGGDFMRKCHTEILECIRHGFKEELDRVAAEIHACRNNYDFELDEAGHSLGIVENLNEACLVQFPARPSITRRSFQARLAWYPEGSQDEFMRTMATEKEQQKIICAGYIERDTLMRQIQSSEDQYKSSGLRADTSYQQICGQRGQQSVYGSERSYFGRFPSCFQTLLAIALGALFESRPNKLETEGDKEEEGTSSRLKSFSRNNFDPDRRNFSRKVQKYKDFEKLLLFTGRKKLKRNVLRTVGHAVCGCAANIIYAIPNTALIFSDPRYPQRPSRTRPSLASKIVALKVSCKPDRSDLIRCENYHLKYLAKKQDIFPIGYKHTVARLDYSGDEIPQPYIVLPAYLGSTNLIQAQKCFAAADIAPPEAFIWHAFHQLHSAITFLEGAKMMHHDIWGENILLDHSSQAVPGFPDLVLIDFGLANAVDHKPEGEVVYGHLQAVCRALEKFRGTAKICHAEKVGRVGWTAPKCRNCEHSLCWISFMRVVNEQGVWAGWDREEGRKGEDKRAKGAGEIEAWARLAKRNSRVAREESGRIVREVLGVWMQEKEDEAVEKAVGVLKGKGWVLKED</sequence>
<proteinExistence type="predicted"/>
<evidence type="ECO:0000313" key="1">
    <source>
        <dbReference type="EMBL" id="KAF2473704.1"/>
    </source>
</evidence>
<comment type="caution">
    <text evidence="1">The sequence shown here is derived from an EMBL/GenBank/DDBJ whole genome shotgun (WGS) entry which is preliminary data.</text>
</comment>
<dbReference type="Proteomes" id="UP000799755">
    <property type="component" value="Unassembled WGS sequence"/>
</dbReference>
<gene>
    <name evidence="1" type="ORF">BDR25DRAFT_392190</name>
</gene>
<reference evidence="1" key="1">
    <citation type="journal article" date="2020" name="Stud. Mycol.">
        <title>101 Dothideomycetes genomes: a test case for predicting lifestyles and emergence of pathogens.</title>
        <authorList>
            <person name="Haridas S."/>
            <person name="Albert R."/>
            <person name="Binder M."/>
            <person name="Bloem J."/>
            <person name="Labutti K."/>
            <person name="Salamov A."/>
            <person name="Andreopoulos B."/>
            <person name="Baker S."/>
            <person name="Barry K."/>
            <person name="Bills G."/>
            <person name="Bluhm B."/>
            <person name="Cannon C."/>
            <person name="Castanera R."/>
            <person name="Culley D."/>
            <person name="Daum C."/>
            <person name="Ezra D."/>
            <person name="Gonzalez J."/>
            <person name="Henrissat B."/>
            <person name="Kuo A."/>
            <person name="Liang C."/>
            <person name="Lipzen A."/>
            <person name="Lutzoni F."/>
            <person name="Magnuson J."/>
            <person name="Mondo S."/>
            <person name="Nolan M."/>
            <person name="Ohm R."/>
            <person name="Pangilinan J."/>
            <person name="Park H.-J."/>
            <person name="Ramirez L."/>
            <person name="Alfaro M."/>
            <person name="Sun H."/>
            <person name="Tritt A."/>
            <person name="Yoshinaga Y."/>
            <person name="Zwiers L.-H."/>
            <person name="Turgeon B."/>
            <person name="Goodwin S."/>
            <person name="Spatafora J."/>
            <person name="Crous P."/>
            <person name="Grigoriev I."/>
        </authorList>
    </citation>
    <scope>NUCLEOTIDE SEQUENCE</scope>
    <source>
        <strain evidence="1">ATCC 200398</strain>
    </source>
</reference>
<organism evidence="1 2">
    <name type="scientific">Lindgomyces ingoldianus</name>
    <dbReference type="NCBI Taxonomy" id="673940"/>
    <lineage>
        <taxon>Eukaryota</taxon>
        <taxon>Fungi</taxon>
        <taxon>Dikarya</taxon>
        <taxon>Ascomycota</taxon>
        <taxon>Pezizomycotina</taxon>
        <taxon>Dothideomycetes</taxon>
        <taxon>Pleosporomycetidae</taxon>
        <taxon>Pleosporales</taxon>
        <taxon>Lindgomycetaceae</taxon>
        <taxon>Lindgomyces</taxon>
    </lineage>
</organism>